<dbReference type="Gene3D" id="3.30.559.30">
    <property type="entry name" value="Nonribosomal peptide synthetase, condensation domain"/>
    <property type="match status" value="1"/>
</dbReference>
<feature type="domain" description="Condensation" evidence="1">
    <location>
        <begin position="28"/>
        <end position="172"/>
    </location>
</feature>
<name>A0ABP5D091_9ACTN</name>
<dbReference type="InterPro" id="IPR023213">
    <property type="entry name" value="CAT-like_dom_sf"/>
</dbReference>
<dbReference type="Gene3D" id="3.30.300.30">
    <property type="match status" value="1"/>
</dbReference>
<dbReference type="InterPro" id="IPR045851">
    <property type="entry name" value="AMP-bd_C_sf"/>
</dbReference>
<dbReference type="SUPFAM" id="SSF56801">
    <property type="entry name" value="Acetyl-CoA synthetase-like"/>
    <property type="match status" value="1"/>
</dbReference>
<dbReference type="Proteomes" id="UP001499854">
    <property type="component" value="Unassembled WGS sequence"/>
</dbReference>
<dbReference type="EMBL" id="BAAAQM010000017">
    <property type="protein sequence ID" value="GAA1971979.1"/>
    <property type="molecule type" value="Genomic_DNA"/>
</dbReference>
<comment type="caution">
    <text evidence="2">The sequence shown here is derived from an EMBL/GenBank/DDBJ whole genome shotgun (WGS) entry which is preliminary data.</text>
</comment>
<gene>
    <name evidence="2" type="ORF">GCM10009838_34320</name>
</gene>
<accession>A0ABP5D091</accession>
<dbReference type="RefSeq" id="WP_344658029.1">
    <property type="nucleotide sequence ID" value="NZ_BAAAQM010000017.1"/>
</dbReference>
<sequence length="579" mass="62739">MTDLACREEVMLAFAGLSGGVDELTWGQRFVWDILQALAPANHYINVRLRVHLPTDATNARVLDALRALVREHEILRTRFTAEEDREPRQHCDQAGELPVHLCQTEPGGVRKVADAEEERLWREPFQHGHEWPLRVSVVAADGRPRQVVFVFSHLAVDAWGCGVLRARFLDLLRTGGATATASGWQPRARAEFERSAPAREITHRFGTHWRRFLDSAPQTAFPVSPEAGQSPLFPGVGLHSVALAAAVRALAARLRVGPAAVLVGAMSALIGIRSDTGAVPLLLATGNRFTATDAASVGTYYQAAPALIDLEAGSLAGTIRSADRASKLAYVRGQGDPREAARLLAETKIRRGVAVDLAATVNVVPEPAAAAAAGLGVREIREMTAATRISDLDGRDSEELKLYLHAKALRSRAVIELFCDSRYVSRSVARTFLAGLELVLIETLDAGDLDLRRVAELAGIRPLARPEDSVLIDGCWVAPDAVRRLLTSVPGTTAAQVFTTEADGAAARLVAYVVIDRPATPQQLHDALIRRLDGNLTMAPHWYVICHRAPARPGSRAEWRRQAVVDQGSGRIDTHPGA</sequence>
<dbReference type="SUPFAM" id="SSF52777">
    <property type="entry name" value="CoA-dependent acyltransferases"/>
    <property type="match status" value="2"/>
</dbReference>
<organism evidence="2 3">
    <name type="scientific">Catenulispora subtropica</name>
    <dbReference type="NCBI Taxonomy" id="450798"/>
    <lineage>
        <taxon>Bacteria</taxon>
        <taxon>Bacillati</taxon>
        <taxon>Actinomycetota</taxon>
        <taxon>Actinomycetes</taxon>
        <taxon>Catenulisporales</taxon>
        <taxon>Catenulisporaceae</taxon>
        <taxon>Catenulispora</taxon>
    </lineage>
</organism>
<keyword evidence="3" id="KW-1185">Reference proteome</keyword>
<evidence type="ECO:0000313" key="3">
    <source>
        <dbReference type="Proteomes" id="UP001499854"/>
    </source>
</evidence>
<proteinExistence type="predicted"/>
<dbReference type="InterPro" id="IPR001242">
    <property type="entry name" value="Condensation_dom"/>
</dbReference>
<evidence type="ECO:0000313" key="2">
    <source>
        <dbReference type="EMBL" id="GAA1971979.1"/>
    </source>
</evidence>
<reference evidence="3" key="1">
    <citation type="journal article" date="2019" name="Int. J. Syst. Evol. Microbiol.">
        <title>The Global Catalogue of Microorganisms (GCM) 10K type strain sequencing project: providing services to taxonomists for standard genome sequencing and annotation.</title>
        <authorList>
            <consortium name="The Broad Institute Genomics Platform"/>
            <consortium name="The Broad Institute Genome Sequencing Center for Infectious Disease"/>
            <person name="Wu L."/>
            <person name="Ma J."/>
        </authorList>
    </citation>
    <scope>NUCLEOTIDE SEQUENCE [LARGE SCALE GENOMIC DNA]</scope>
    <source>
        <strain evidence="3">JCM 16013</strain>
    </source>
</reference>
<evidence type="ECO:0000259" key="1">
    <source>
        <dbReference type="Pfam" id="PF00668"/>
    </source>
</evidence>
<protein>
    <recommendedName>
        <fullName evidence="1">Condensation domain-containing protein</fullName>
    </recommendedName>
</protein>
<dbReference type="Gene3D" id="3.30.559.10">
    <property type="entry name" value="Chloramphenicol acetyltransferase-like domain"/>
    <property type="match status" value="1"/>
</dbReference>
<dbReference type="Pfam" id="PF00668">
    <property type="entry name" value="Condensation"/>
    <property type="match status" value="1"/>
</dbReference>